<dbReference type="InterPro" id="IPR042197">
    <property type="entry name" value="Apaf_helical"/>
</dbReference>
<keyword evidence="19" id="KW-0325">Glycoprotein</keyword>
<dbReference type="GO" id="GO:0005886">
    <property type="term" value="C:plasma membrane"/>
    <property type="evidence" value="ECO:0007669"/>
    <property type="project" value="UniProtKB-SubCell"/>
</dbReference>
<dbReference type="GO" id="GO:0004674">
    <property type="term" value="F:protein serine/threonine kinase activity"/>
    <property type="evidence" value="ECO:0007669"/>
    <property type="project" value="UniProtKB-KW"/>
</dbReference>
<dbReference type="Gene3D" id="1.10.510.10">
    <property type="entry name" value="Transferase(Phosphotransferase) domain 1"/>
    <property type="match status" value="1"/>
</dbReference>
<dbReference type="Gramene" id="PVH62524">
    <property type="protein sequence ID" value="PVH62524"/>
    <property type="gene ID" value="PAHAL_3G315800"/>
</dbReference>
<keyword evidence="5" id="KW-0597">Phosphoprotein</keyword>
<dbReference type="Gene3D" id="3.40.50.300">
    <property type="entry name" value="P-loop containing nucleotide triphosphate hydrolases"/>
    <property type="match status" value="1"/>
</dbReference>
<dbReference type="Pfam" id="PF23559">
    <property type="entry name" value="WHD_DRP"/>
    <property type="match status" value="1"/>
</dbReference>
<dbReference type="InterPro" id="IPR008271">
    <property type="entry name" value="Ser/Thr_kinase_AS"/>
</dbReference>
<keyword evidence="15" id="KW-1133">Transmembrane helix</keyword>
<dbReference type="InterPro" id="IPR011009">
    <property type="entry name" value="Kinase-like_dom_sf"/>
</dbReference>
<dbReference type="PROSITE" id="PS00107">
    <property type="entry name" value="PROTEIN_KINASE_ATP"/>
    <property type="match status" value="1"/>
</dbReference>
<keyword evidence="17" id="KW-0472">Membrane</keyword>
<dbReference type="FunFam" id="3.30.200.20:FF:000415">
    <property type="entry name" value="receptor-like serine/threonine-protein kinase NCRK"/>
    <property type="match status" value="1"/>
</dbReference>
<dbReference type="SUPFAM" id="SSF52540">
    <property type="entry name" value="P-loop containing nucleoside triphosphate hydrolases"/>
    <property type="match status" value="1"/>
</dbReference>
<evidence type="ECO:0000259" key="21">
    <source>
        <dbReference type="PROSITE" id="PS50011"/>
    </source>
</evidence>
<dbReference type="Gene3D" id="1.10.8.430">
    <property type="entry name" value="Helical domain of apoptotic protease-activating factors"/>
    <property type="match status" value="1"/>
</dbReference>
<dbReference type="PRINTS" id="PR00364">
    <property type="entry name" value="DISEASERSIST"/>
</dbReference>
<evidence type="ECO:0000256" key="15">
    <source>
        <dbReference type="ARBA" id="ARBA00022989"/>
    </source>
</evidence>
<dbReference type="SMART" id="SM00220">
    <property type="entry name" value="S_TKc"/>
    <property type="match status" value="1"/>
</dbReference>
<keyword evidence="7" id="KW-0808">Transferase</keyword>
<evidence type="ECO:0000256" key="10">
    <source>
        <dbReference type="ARBA" id="ARBA00022737"/>
    </source>
</evidence>
<dbReference type="Gene3D" id="3.80.10.10">
    <property type="entry name" value="Ribonuclease Inhibitor"/>
    <property type="match status" value="1"/>
</dbReference>
<evidence type="ECO:0000256" key="20">
    <source>
        <dbReference type="PROSITE-ProRule" id="PRU10141"/>
    </source>
</evidence>
<dbReference type="InterPro" id="IPR017441">
    <property type="entry name" value="Protein_kinase_ATP_BS"/>
</dbReference>
<evidence type="ECO:0000256" key="12">
    <source>
        <dbReference type="ARBA" id="ARBA00022777"/>
    </source>
</evidence>
<dbReference type="FunFam" id="1.10.510.10:FF:000044">
    <property type="entry name" value="Putative LRR receptor-like serine/threonine-protein kinase"/>
    <property type="match status" value="1"/>
</dbReference>
<evidence type="ECO:0000256" key="6">
    <source>
        <dbReference type="ARBA" id="ARBA00022614"/>
    </source>
</evidence>
<comment type="similarity">
    <text evidence="2">Belongs to the protein kinase superfamily. TKL Ser/Thr protein kinase family. ROCO subfamily.</text>
</comment>
<keyword evidence="4" id="KW-0723">Serine/threonine-protein kinase</keyword>
<evidence type="ECO:0000256" key="5">
    <source>
        <dbReference type="ARBA" id="ARBA00022553"/>
    </source>
</evidence>
<evidence type="ECO:0000256" key="8">
    <source>
        <dbReference type="ARBA" id="ARBA00022692"/>
    </source>
</evidence>
<keyword evidence="8" id="KW-0812">Transmembrane</keyword>
<feature type="binding site" evidence="20">
    <location>
        <position position="1099"/>
    </location>
    <ligand>
        <name>ATP</name>
        <dbReference type="ChEBI" id="CHEBI:30616"/>
    </ligand>
</feature>
<evidence type="ECO:0000313" key="22">
    <source>
        <dbReference type="EMBL" id="PVH62524.1"/>
    </source>
</evidence>
<keyword evidence="11 20" id="KW-0547">Nucleotide-binding</keyword>
<evidence type="ECO:0000256" key="7">
    <source>
        <dbReference type="ARBA" id="ARBA00022679"/>
    </source>
</evidence>
<keyword evidence="12" id="KW-0418">Kinase</keyword>
<keyword evidence="13" id="KW-0611">Plant defense</keyword>
<dbReference type="SUPFAM" id="SSF52047">
    <property type="entry name" value="RNI-like"/>
    <property type="match status" value="1"/>
</dbReference>
<keyword evidence="10" id="KW-0677">Repeat</keyword>
<dbReference type="InterPro" id="IPR032675">
    <property type="entry name" value="LRR_dom_sf"/>
</dbReference>
<dbReference type="GO" id="GO:0009626">
    <property type="term" value="P:plant-type hypersensitive response"/>
    <property type="evidence" value="ECO:0007669"/>
    <property type="project" value="UniProtKB-ARBA"/>
</dbReference>
<dbReference type="Pfam" id="PF00931">
    <property type="entry name" value="NB-ARC"/>
    <property type="match status" value="1"/>
</dbReference>
<comment type="similarity">
    <text evidence="3">Belongs to the disease resistance NB-LRR family.</text>
</comment>
<evidence type="ECO:0000256" key="4">
    <source>
        <dbReference type="ARBA" id="ARBA00022527"/>
    </source>
</evidence>
<dbReference type="SUPFAM" id="SSF56112">
    <property type="entry name" value="Protein kinase-like (PK-like)"/>
    <property type="match status" value="1"/>
</dbReference>
<feature type="domain" description="Protein kinase" evidence="21">
    <location>
        <begin position="1070"/>
        <end position="1346"/>
    </location>
</feature>
<evidence type="ECO:0000256" key="14">
    <source>
        <dbReference type="ARBA" id="ARBA00022840"/>
    </source>
</evidence>
<dbReference type="Gene3D" id="1.20.5.4130">
    <property type="match status" value="1"/>
</dbReference>
<comment type="subcellular location">
    <subcellularLocation>
        <location evidence="1">Cell membrane</location>
        <topology evidence="1">Single-pass membrane protein</topology>
    </subcellularLocation>
</comment>
<evidence type="ECO:0000256" key="3">
    <source>
        <dbReference type="ARBA" id="ARBA00008894"/>
    </source>
</evidence>
<dbReference type="EMBL" id="CM008048">
    <property type="protein sequence ID" value="PVH62524.1"/>
    <property type="molecule type" value="Genomic_DNA"/>
</dbReference>
<dbReference type="Pfam" id="PF07714">
    <property type="entry name" value="PK_Tyr_Ser-Thr"/>
    <property type="match status" value="1"/>
</dbReference>
<accession>A0A2T8KK55</accession>
<evidence type="ECO:0000256" key="13">
    <source>
        <dbReference type="ARBA" id="ARBA00022821"/>
    </source>
</evidence>
<dbReference type="CDD" id="cd14066">
    <property type="entry name" value="STKc_IRAK"/>
    <property type="match status" value="1"/>
</dbReference>
<evidence type="ECO:0000256" key="9">
    <source>
        <dbReference type="ARBA" id="ARBA00022729"/>
    </source>
</evidence>
<evidence type="ECO:0000256" key="2">
    <source>
        <dbReference type="ARBA" id="ARBA00008171"/>
    </source>
</evidence>
<keyword evidence="9" id="KW-0732">Signal</keyword>
<name>A0A2T8KK55_9POAL</name>
<keyword evidence="18" id="KW-0675">Receptor</keyword>
<dbReference type="GO" id="GO:0042742">
    <property type="term" value="P:defense response to bacterium"/>
    <property type="evidence" value="ECO:0007669"/>
    <property type="project" value="UniProtKB-ARBA"/>
</dbReference>
<dbReference type="Pfam" id="PF23598">
    <property type="entry name" value="LRR_14"/>
    <property type="match status" value="1"/>
</dbReference>
<dbReference type="Pfam" id="PF18052">
    <property type="entry name" value="Rx_N"/>
    <property type="match status" value="1"/>
</dbReference>
<reference evidence="22" key="1">
    <citation type="submission" date="2018-04" db="EMBL/GenBank/DDBJ databases">
        <title>WGS assembly of Panicum hallii.</title>
        <authorList>
            <person name="Lovell J."/>
            <person name="Jenkins J."/>
            <person name="Lowry D."/>
            <person name="Mamidi S."/>
            <person name="Sreedasyam A."/>
            <person name="Weng X."/>
            <person name="Barry K."/>
            <person name="Bonette J."/>
            <person name="Campitelli B."/>
            <person name="Daum C."/>
            <person name="Gordon S."/>
            <person name="Gould B."/>
            <person name="Lipzen A."/>
            <person name="Macqueen A."/>
            <person name="Palacio-Mejia J."/>
            <person name="Plott C."/>
            <person name="Shakirov E."/>
            <person name="Shu S."/>
            <person name="Yoshinaga Y."/>
            <person name="Zane M."/>
            <person name="Rokhsar D."/>
            <person name="Grimwood J."/>
            <person name="Schmutz J."/>
            <person name="Juenger T."/>
        </authorList>
    </citation>
    <scope>NUCLEOTIDE SEQUENCE [LARGE SCALE GENOMIC DNA]</scope>
    <source>
        <strain evidence="22">FIL2</strain>
    </source>
</reference>
<dbReference type="InterPro" id="IPR001245">
    <property type="entry name" value="Ser-Thr/Tyr_kinase_cat_dom"/>
</dbReference>
<dbReference type="PROSITE" id="PS00108">
    <property type="entry name" value="PROTEIN_KINASE_ST"/>
    <property type="match status" value="1"/>
</dbReference>
<keyword evidence="6" id="KW-0433">Leucine-rich repeat</keyword>
<dbReference type="InterPro" id="IPR000719">
    <property type="entry name" value="Prot_kinase_dom"/>
</dbReference>
<dbReference type="GO" id="GO:0005524">
    <property type="term" value="F:ATP binding"/>
    <property type="evidence" value="ECO:0007669"/>
    <property type="project" value="UniProtKB-UniRule"/>
</dbReference>
<protein>
    <recommendedName>
        <fullName evidence="21">Protein kinase domain-containing protein</fullName>
    </recommendedName>
</protein>
<evidence type="ECO:0000256" key="19">
    <source>
        <dbReference type="ARBA" id="ARBA00023180"/>
    </source>
</evidence>
<dbReference type="InterPro" id="IPR052059">
    <property type="entry name" value="CR_Ser/Thr_kinase"/>
</dbReference>
<dbReference type="InterPro" id="IPR002182">
    <property type="entry name" value="NB-ARC"/>
</dbReference>
<dbReference type="InterPro" id="IPR041118">
    <property type="entry name" value="Rx_N"/>
</dbReference>
<dbReference type="InterPro" id="IPR055414">
    <property type="entry name" value="LRR_R13L4/SHOC2-like"/>
</dbReference>
<dbReference type="FunFam" id="1.10.10.10:FF:000322">
    <property type="entry name" value="Probable disease resistance protein At1g63360"/>
    <property type="match status" value="1"/>
</dbReference>
<dbReference type="InterPro" id="IPR058922">
    <property type="entry name" value="WHD_DRP"/>
</dbReference>
<organism evidence="22">
    <name type="scientific">Panicum hallii</name>
    <dbReference type="NCBI Taxonomy" id="206008"/>
    <lineage>
        <taxon>Eukaryota</taxon>
        <taxon>Viridiplantae</taxon>
        <taxon>Streptophyta</taxon>
        <taxon>Embryophyta</taxon>
        <taxon>Tracheophyta</taxon>
        <taxon>Spermatophyta</taxon>
        <taxon>Magnoliopsida</taxon>
        <taxon>Liliopsida</taxon>
        <taxon>Poales</taxon>
        <taxon>Poaceae</taxon>
        <taxon>PACMAD clade</taxon>
        <taxon>Panicoideae</taxon>
        <taxon>Panicodae</taxon>
        <taxon>Paniceae</taxon>
        <taxon>Panicinae</taxon>
        <taxon>Panicum</taxon>
        <taxon>Panicum sect. Panicum</taxon>
    </lineage>
</organism>
<dbReference type="PROSITE" id="PS50011">
    <property type="entry name" value="PROTEIN_KINASE_DOM"/>
    <property type="match status" value="1"/>
</dbReference>
<evidence type="ECO:0000256" key="16">
    <source>
        <dbReference type="ARBA" id="ARBA00023054"/>
    </source>
</evidence>
<sequence>MIEAPVTVSLGVVLSLPAKLERLLSPEADQWRLRKGEKNKIRLLKDRLQELDKYLVEPSNVETPASTARCWVKEVRELSYDINDFLDELAHGLNSAAAQKNLRGRVAKLREGLSRSRWVAQETARFRARLEEAIQRHKRYNLDKHHQSRATRIDSDEPPIPPLYGVEAMRLVGIDSSMAKLGDWLTGDGEQQLRVMSIVGPGGVGKTAIANELYCKLGRRFECRAFARSSQKPDMRRLLTSILLQIRRQRLPDDAELGNLIGTIREHLQDKHYFIIIDDLWASSMWDVVSRALPDGKCCSRVLFTTESDVVAQICSGQNSKYIFKMEPLSDNESKKIFFSRFPGNQSKENEQLYEHSSEIIRKCGGFPLATITIASLLARQQSWIEQYNWIRRSLSSNLRTDPTAEWMRQVLSLCYNNLPGRLKACMLYLSIYKEDHVIWKYDLVKQWLAEGFICAQEGKVKEEVASTYFDELVNGGMIQPVDINYNEDAAQPTRLRLLQVQSLAFFGLFKSLPSIAQFRLLRVMILHLWADQDNKSFDLTTVCQLFRLKYLEIVCNITLDLQTKMQGLQCLETLIIDSRISEVPLDIVHLPGLRYLSLPGDTNLPNGFGQLTSLQSLGCFNLSSNPADNVLNLGKLTNLQDLRLICSTMPSDNLEKKLQCLGSILSKLSNLKSLTMLPAGSSIATMRASASSINIYCDSLSSVSSPPALLQKLEFLLQICIFSILPKWIGLPALSALMLYVQTASTRRILFDKKGFPVLKHFKFICSALCIAFVKGAMPNVRRLKLGFNANTLLQHSPVDAGFEHLTGLKEISAKIGNAGANESSRMAAQSALEVAFSPHRVSIKFVDWTFYGEKERSTAAQKEKHQTIENSNLIPDLITKEGSDERYGIGEKGSKQKTNKQFDNRIAVFHEQQEIQEMGSVEATQHHTGITVSLESSDEQQEVQEMGSVEATGKQCGITVLLESSVEHQEIKEMGPVEATSKKHGTGITVSLESSDEQQEIQEMGSVEAISKQRDTGSAITPGTMKPSPGAPHFCPPPVQSPGRVLSRAGNNVQMFSLNELRTATLNFHMMNCIGRGGSGEVYKGNLKDGTQIAIKKLSAESKQGIREFLTEINVMSNVRHPNLVKVLGCCVEGKNRLLVYEYVENNSLANALLGPKNKCIPLDWQKRAAICIGTASGLAFLHEEAKPHIVHRDIKASNILLDKNLLPKIGDFGLAKLFPATSTHIRTHVAGTISYLAPEYAIRGQVTRKADIYSFGVLLLEVISGQSSSKSIWGPDMHVLLEWTWKLWEDGRLLEIVDPDLEEYPEEQMLRFIKLALLCTQAMPRQRPSMKQVVNMLCTQTEIDLENIAPRRVLKQPR</sequence>
<dbReference type="PANTHER" id="PTHR47973">
    <property type="entry name" value="CYSTEINE-RICH RECEPTOR-LIKE PROTEIN KINASE 3"/>
    <property type="match status" value="1"/>
</dbReference>
<dbReference type="Proteomes" id="UP000243499">
    <property type="component" value="Chromosome 3"/>
</dbReference>
<evidence type="ECO:0000256" key="17">
    <source>
        <dbReference type="ARBA" id="ARBA00023136"/>
    </source>
</evidence>
<evidence type="ECO:0000256" key="1">
    <source>
        <dbReference type="ARBA" id="ARBA00004162"/>
    </source>
</evidence>
<keyword evidence="16" id="KW-0175">Coiled coil</keyword>
<dbReference type="Gene3D" id="3.30.200.20">
    <property type="entry name" value="Phosphorylase Kinase, domain 1"/>
    <property type="match status" value="1"/>
</dbReference>
<dbReference type="InterPro" id="IPR027417">
    <property type="entry name" value="P-loop_NTPase"/>
</dbReference>
<keyword evidence="14 20" id="KW-0067">ATP-binding</keyword>
<gene>
    <name evidence="22" type="ORF">PAHAL_3G315800</name>
</gene>
<proteinExistence type="inferred from homology"/>
<dbReference type="GO" id="GO:0002758">
    <property type="term" value="P:innate immune response-activating signaling pathway"/>
    <property type="evidence" value="ECO:0007669"/>
    <property type="project" value="UniProtKB-ARBA"/>
</dbReference>
<dbReference type="GO" id="GO:0043531">
    <property type="term" value="F:ADP binding"/>
    <property type="evidence" value="ECO:0007669"/>
    <property type="project" value="InterPro"/>
</dbReference>
<evidence type="ECO:0000256" key="11">
    <source>
        <dbReference type="ARBA" id="ARBA00022741"/>
    </source>
</evidence>
<evidence type="ECO:0000256" key="18">
    <source>
        <dbReference type="ARBA" id="ARBA00023170"/>
    </source>
</evidence>